<dbReference type="SUPFAM" id="SSF48208">
    <property type="entry name" value="Six-hairpin glycosidases"/>
    <property type="match status" value="1"/>
</dbReference>
<dbReference type="Pfam" id="PF03633">
    <property type="entry name" value="Glyco_hydro_65C"/>
    <property type="match status" value="1"/>
</dbReference>
<keyword evidence="8" id="KW-1185">Reference proteome</keyword>
<organism evidence="7 8">
    <name type="scientific">Microcella pacifica</name>
    <dbReference type="NCBI Taxonomy" id="2591847"/>
    <lineage>
        <taxon>Bacteria</taxon>
        <taxon>Bacillati</taxon>
        <taxon>Actinomycetota</taxon>
        <taxon>Actinomycetes</taxon>
        <taxon>Micrococcales</taxon>
        <taxon>Microbacteriaceae</taxon>
        <taxon>Microcella</taxon>
    </lineage>
</organism>
<feature type="domain" description="Glycoside hydrolase family 65 C-terminal" evidence="5">
    <location>
        <begin position="978"/>
        <end position="1038"/>
    </location>
</feature>
<evidence type="ECO:0000259" key="5">
    <source>
        <dbReference type="Pfam" id="PF03633"/>
    </source>
</evidence>
<dbReference type="Proteomes" id="UP000818266">
    <property type="component" value="Unassembled WGS sequence"/>
</dbReference>
<dbReference type="InterPro" id="IPR023198">
    <property type="entry name" value="PGP-like_dom2"/>
</dbReference>
<dbReference type="GO" id="GO:0016757">
    <property type="term" value="F:glycosyltransferase activity"/>
    <property type="evidence" value="ECO:0007669"/>
    <property type="project" value="UniProtKB-ARBA"/>
</dbReference>
<comment type="similarity">
    <text evidence="1">Belongs to the HAD-like hydrolase superfamily. CbbY/CbbZ/Gph/YieH family.</text>
</comment>
<evidence type="ECO:0000259" key="4">
    <source>
        <dbReference type="Pfam" id="PF03632"/>
    </source>
</evidence>
<dbReference type="Pfam" id="PF03632">
    <property type="entry name" value="Glyco_hydro_65m"/>
    <property type="match status" value="1"/>
</dbReference>
<evidence type="ECO:0000256" key="1">
    <source>
        <dbReference type="ARBA" id="ARBA00006171"/>
    </source>
</evidence>
<dbReference type="GO" id="GO:0005975">
    <property type="term" value="P:carbohydrate metabolic process"/>
    <property type="evidence" value="ECO:0007669"/>
    <property type="project" value="InterPro"/>
</dbReference>
<feature type="domain" description="Glycoside hydrolase family 65 central catalytic" evidence="4">
    <location>
        <begin position="573"/>
        <end position="968"/>
    </location>
</feature>
<dbReference type="InterPro" id="IPR010976">
    <property type="entry name" value="B-phosphoglucomutase_hydrolase"/>
</dbReference>
<dbReference type="EMBL" id="VIKT02000035">
    <property type="protein sequence ID" value="NHF64112.1"/>
    <property type="molecule type" value="Genomic_DNA"/>
</dbReference>
<dbReference type="InterPro" id="IPR012341">
    <property type="entry name" value="6hp_glycosidase-like_sf"/>
</dbReference>
<evidence type="ECO:0000313" key="8">
    <source>
        <dbReference type="Proteomes" id="UP000818266"/>
    </source>
</evidence>
<evidence type="ECO:0000256" key="2">
    <source>
        <dbReference type="ARBA" id="ARBA00023295"/>
    </source>
</evidence>
<dbReference type="Gene3D" id="2.70.98.40">
    <property type="entry name" value="Glycoside hydrolase, family 65, N-terminal domain"/>
    <property type="match status" value="1"/>
</dbReference>
<dbReference type="InterPro" id="IPR023214">
    <property type="entry name" value="HAD_sf"/>
</dbReference>
<accession>A0A9E5MFT8</accession>
<dbReference type="NCBIfam" id="TIGR01509">
    <property type="entry name" value="HAD-SF-IA-v3"/>
    <property type="match status" value="1"/>
</dbReference>
<dbReference type="Gene3D" id="2.60.420.10">
    <property type="entry name" value="Maltose phosphorylase, domain 3"/>
    <property type="match status" value="1"/>
</dbReference>
<keyword evidence="2" id="KW-0326">Glycosidase</keyword>
<dbReference type="InterPro" id="IPR036412">
    <property type="entry name" value="HAD-like_sf"/>
</dbReference>
<dbReference type="PANTHER" id="PTHR11051">
    <property type="entry name" value="GLYCOSYL HYDROLASE-RELATED"/>
    <property type="match status" value="1"/>
</dbReference>
<dbReference type="InterPro" id="IPR006439">
    <property type="entry name" value="HAD-SF_hydro_IA"/>
</dbReference>
<reference evidence="7 8" key="1">
    <citation type="submission" date="2019-06" db="EMBL/GenBank/DDBJ databases">
        <authorList>
            <person name="De-Chao Zhang Q."/>
        </authorList>
    </citation>
    <scope>NUCLEOTIDE SEQUENCE [LARGE SCALE GENOMIC DNA]</scope>
    <source>
        <strain evidence="7 8">KN1116</strain>
    </source>
</reference>
<dbReference type="GO" id="GO:0004553">
    <property type="term" value="F:hydrolase activity, hydrolyzing O-glycosyl compounds"/>
    <property type="evidence" value="ECO:0007669"/>
    <property type="project" value="TreeGrafter"/>
</dbReference>
<protein>
    <submittedName>
        <fullName evidence="7">Beta-phosphoglucomutase family hydrolase</fullName>
    </submittedName>
</protein>
<dbReference type="SUPFAM" id="SSF74650">
    <property type="entry name" value="Galactose mutarotase-like"/>
    <property type="match status" value="1"/>
</dbReference>
<sequence>MNPLPPPRDPHDLDPYEAVLFDMDGVVTNTASIHAAAWKQLFDQVLRDPRVSVLDRDRPFDVVVDYRRYVDGRSREDGVTGYLAARGITLEPGTPQDSPEAWTVAGLAARKNAFFLAELRARGVTVYPGTTALLGRLRTAGVPVGLVTASRNAHELLAAAGLSAQFDTVVDGQVALERRLAGKPDPAMFLEAARLLGVSPERTAVVEDSVSGVEAARRGGFGRVVGIARQGHREEFEDAGAHVVLNDVGELDLGAVTTDPWVLTYHGFDPAHEGHRESLTALGNGYLVTRGARPEHSDDGTHYPGTYLAGVYNRLTSSIHGRSLEEEHLVNVPNWLPLDIRVGAGPWWSSGRLKTYDERRELDLRRGVSTRHVTLIGPQGRQLSVVQRSFVSLHDPHLAVLETTIRAIGWSGPVTLSAGIDAGVRNTNVTAYIGSDSTHLTSPTFTRVGDTLLCEVETRNSRIRVATALRVNLTGADAQRPREVEEAGRRLSTTVELELTEGRPATLTKTASIFTSRDSAVASPGTAAVERLQVLARDTEGELHRHEAAWERLWERFAITIDADPRSQLALNLHLFHLLQTLSPHTADLDAGVPARGLHGEGYRGHVFWDELFVLPVLGPRTPHVARGVLNYRWRRLESARAAARATGLPGALFPWQSGSDGREETPHELYNPRSKRWMPDHSRRQQHVGLAVAYNAWRHYQVTADRDWLAERGAELIIEVARYFAASVEYDEATDRFHITGVMGPDEYHDGYPDTPGAGVRDNTYTNVMVAWVCQRAGEALAELAGHLRDDITDRLGVGHDEIEHWAHVSERLAICVHADGILSQFNGYESLVELDWAGYRERYGNIGRLDLILESENDTTNRYKLAKQPDVVMLVYLLGHDQLRHQLARLGYPCSHDDIVRTVTYYLERTSNGSTLSQVVNASVLADLDEARSWSLFREALIADLDDTQGGTTREGIHLGAMAGTVDLVARSFAGMQLHAEVTTFAPRLPPRLARVRFQFAVRGHRIDVDLDHEALRLHLLPSSAPPIRFRTETAEVLLAGGESHRFPQNPDSSAAARDERKARP</sequence>
<proteinExistence type="inferred from homology"/>
<dbReference type="Pfam" id="PF03636">
    <property type="entry name" value="Glyco_hydro_65N"/>
    <property type="match status" value="1"/>
</dbReference>
<name>A0A9E5MFT8_9MICO</name>
<dbReference type="NCBIfam" id="TIGR02009">
    <property type="entry name" value="PGMB-YQAB-SF"/>
    <property type="match status" value="1"/>
</dbReference>
<dbReference type="Pfam" id="PF00702">
    <property type="entry name" value="Hydrolase"/>
    <property type="match status" value="1"/>
</dbReference>
<dbReference type="FunFam" id="1.50.10.10:FF:000053">
    <property type="entry name" value="Putative glycosyl hydrolase"/>
    <property type="match status" value="1"/>
</dbReference>
<dbReference type="InterPro" id="IPR005196">
    <property type="entry name" value="Glyco_hydro_65_N"/>
</dbReference>
<dbReference type="InterPro" id="IPR011013">
    <property type="entry name" value="Gal_mutarotase_sf_dom"/>
</dbReference>
<feature type="domain" description="Glycoside hydrolase family 65 N-terminal" evidence="6">
    <location>
        <begin position="264"/>
        <end position="517"/>
    </location>
</feature>
<dbReference type="Gene3D" id="1.50.10.10">
    <property type="match status" value="1"/>
</dbReference>
<dbReference type="Gene3D" id="1.10.150.240">
    <property type="entry name" value="Putative phosphatase, domain 2"/>
    <property type="match status" value="1"/>
</dbReference>
<evidence type="ECO:0000259" key="6">
    <source>
        <dbReference type="Pfam" id="PF03636"/>
    </source>
</evidence>
<keyword evidence="7" id="KW-0378">Hydrolase</keyword>
<dbReference type="InterPro" id="IPR005194">
    <property type="entry name" value="Glyco_hydro_65_C"/>
</dbReference>
<dbReference type="InterPro" id="IPR005195">
    <property type="entry name" value="Glyco_hydro_65_M"/>
</dbReference>
<comment type="caution">
    <text evidence="7">The sequence shown here is derived from an EMBL/GenBank/DDBJ whole genome shotgun (WGS) entry which is preliminary data.</text>
</comment>
<dbReference type="Gene3D" id="3.40.50.1000">
    <property type="entry name" value="HAD superfamily/HAD-like"/>
    <property type="match status" value="1"/>
</dbReference>
<dbReference type="AlphaFoldDB" id="A0A9E5MFT8"/>
<dbReference type="GO" id="GO:0030246">
    <property type="term" value="F:carbohydrate binding"/>
    <property type="evidence" value="ECO:0007669"/>
    <property type="project" value="InterPro"/>
</dbReference>
<dbReference type="SFLD" id="SFLDG01129">
    <property type="entry name" value="C1.5:_HAD__Beta-PGM__Phosphata"/>
    <property type="match status" value="1"/>
</dbReference>
<evidence type="ECO:0000313" key="7">
    <source>
        <dbReference type="EMBL" id="NHF64112.1"/>
    </source>
</evidence>
<gene>
    <name evidence="7" type="ORF">FK219_012855</name>
</gene>
<dbReference type="PANTHER" id="PTHR11051:SF8">
    <property type="entry name" value="PROTEIN-GLUCOSYLGALACTOSYLHYDROXYLYSINE GLUCOSIDASE"/>
    <property type="match status" value="1"/>
</dbReference>
<dbReference type="SUPFAM" id="SSF56784">
    <property type="entry name" value="HAD-like"/>
    <property type="match status" value="1"/>
</dbReference>
<dbReference type="InterPro" id="IPR008928">
    <property type="entry name" value="6-hairpin_glycosidase_sf"/>
</dbReference>
<dbReference type="InterPro" id="IPR037018">
    <property type="entry name" value="GH65_N"/>
</dbReference>
<evidence type="ECO:0000256" key="3">
    <source>
        <dbReference type="SAM" id="MobiDB-lite"/>
    </source>
</evidence>
<reference evidence="7 8" key="2">
    <citation type="submission" date="2020-03" db="EMBL/GenBank/DDBJ databases">
        <title>Chryseoglobus sp. isolated from a deep-sea seamount.</title>
        <authorList>
            <person name="Zhang D.-C."/>
        </authorList>
    </citation>
    <scope>NUCLEOTIDE SEQUENCE [LARGE SCALE GENOMIC DNA]</scope>
    <source>
        <strain evidence="7 8">KN1116</strain>
    </source>
</reference>
<dbReference type="SFLD" id="SFLDS00003">
    <property type="entry name" value="Haloacid_Dehalogenase"/>
    <property type="match status" value="1"/>
</dbReference>
<feature type="region of interest" description="Disordered" evidence="3">
    <location>
        <begin position="655"/>
        <end position="678"/>
    </location>
</feature>
<feature type="region of interest" description="Disordered" evidence="3">
    <location>
        <begin position="1043"/>
        <end position="1067"/>
    </location>
</feature>